<proteinExistence type="predicted"/>
<dbReference type="AlphaFoldDB" id="A0A0A7EGW4"/>
<gene>
    <name evidence="1" type="ORF">OM33_08590</name>
</gene>
<evidence type="ECO:0000313" key="2">
    <source>
        <dbReference type="Proteomes" id="UP000030341"/>
    </source>
</evidence>
<name>A0A0A7EGW4_9GAMM</name>
<dbReference type="STRING" id="1348114.OM33_08590"/>
<protein>
    <submittedName>
        <fullName evidence="1">Uncharacterized protein</fullName>
    </submittedName>
</protein>
<evidence type="ECO:0000313" key="1">
    <source>
        <dbReference type="EMBL" id="AIY65212.1"/>
    </source>
</evidence>
<dbReference type="RefSeq" id="WP_038640887.1">
    <property type="nucleotide sequence ID" value="NZ_CP009888.1"/>
</dbReference>
<accession>A0A0A7EGW4</accession>
<dbReference type="EMBL" id="CP009888">
    <property type="protein sequence ID" value="AIY65212.1"/>
    <property type="molecule type" value="Genomic_DNA"/>
</dbReference>
<dbReference type="KEGG" id="pseo:OM33_08590"/>
<sequence>MAKAIVDLELEIAVGIEGFALMKLDEKINQTFGFAPSDDLEFVLHDMHQVGIDDWVKSNIDDIPEEVGIYSFHGRGEFTEDSADYSITCINV</sequence>
<organism evidence="1 2">
    <name type="scientific">Pseudoalteromonas piratica</name>
    <dbReference type="NCBI Taxonomy" id="1348114"/>
    <lineage>
        <taxon>Bacteria</taxon>
        <taxon>Pseudomonadati</taxon>
        <taxon>Pseudomonadota</taxon>
        <taxon>Gammaproteobacteria</taxon>
        <taxon>Alteromonadales</taxon>
        <taxon>Pseudoalteromonadaceae</taxon>
        <taxon>Pseudoalteromonas</taxon>
    </lineage>
</organism>
<reference evidence="1 2" key="1">
    <citation type="submission" date="2014-11" db="EMBL/GenBank/DDBJ databases">
        <title>Complete Genome Sequence of Pseudoalteromonas sp. Strain OCN003 Isolated from Kaneohe Bay, Oahu, Hawaii.</title>
        <authorList>
            <person name="Beurmann S."/>
            <person name="Videau P."/>
            <person name="Ushijima B."/>
            <person name="Smith A.M."/>
            <person name="Aeby G.S."/>
            <person name="Callahan S.M."/>
            <person name="Belcaid M."/>
        </authorList>
    </citation>
    <scope>NUCLEOTIDE SEQUENCE [LARGE SCALE GENOMIC DNA]</scope>
    <source>
        <strain evidence="1 2">OCN003</strain>
    </source>
</reference>
<dbReference type="Proteomes" id="UP000030341">
    <property type="component" value="Chromosome 1"/>
</dbReference>
<keyword evidence="2" id="KW-1185">Reference proteome</keyword>
<dbReference type="HOGENOM" id="CLU_2411018_0_0_6"/>